<comment type="subcellular location">
    <subcellularLocation>
        <location evidence="2">Chromosome</location>
    </subcellularLocation>
    <subcellularLocation>
        <location evidence="1">Nucleus</location>
    </subcellularLocation>
</comment>
<evidence type="ECO:0000256" key="4">
    <source>
        <dbReference type="ARBA" id="ARBA00022454"/>
    </source>
</evidence>
<evidence type="ECO:0000256" key="7">
    <source>
        <dbReference type="ARBA" id="ARBA00023269"/>
    </source>
</evidence>
<dbReference type="GO" id="GO:0046982">
    <property type="term" value="F:protein heterodimerization activity"/>
    <property type="evidence" value="ECO:0007669"/>
    <property type="project" value="InterPro"/>
</dbReference>
<dbReference type="GO" id="GO:0003677">
    <property type="term" value="F:DNA binding"/>
    <property type="evidence" value="ECO:0007669"/>
    <property type="project" value="UniProtKB-KW"/>
</dbReference>
<evidence type="ECO:0000313" key="11">
    <source>
        <dbReference type="Proteomes" id="UP000008820"/>
    </source>
</evidence>
<dbReference type="EnsemblMetazoa" id="AAEL009284-RA">
    <property type="protein sequence ID" value="AAEL009284-PA"/>
    <property type="gene ID" value="AAEL009284"/>
</dbReference>
<dbReference type="InterPro" id="IPR007125">
    <property type="entry name" value="H2A/H2B/H3"/>
</dbReference>
<feature type="compositionally biased region" description="Basic and acidic residues" evidence="8">
    <location>
        <begin position="85"/>
        <end position="94"/>
    </location>
</feature>
<evidence type="ECO:0000256" key="1">
    <source>
        <dbReference type="ARBA" id="ARBA00004123"/>
    </source>
</evidence>
<feature type="domain" description="Core Histone H2A/H2B/H3" evidence="9">
    <location>
        <begin position="124"/>
        <end position="211"/>
    </location>
</feature>
<protein>
    <recommendedName>
        <fullName evidence="9">Core Histone H2A/H2B/H3 domain-containing protein</fullName>
    </recommendedName>
</protein>
<keyword evidence="6" id="KW-0539">Nucleus</keyword>
<evidence type="ECO:0000256" key="8">
    <source>
        <dbReference type="SAM" id="MobiDB-lite"/>
    </source>
</evidence>
<dbReference type="FunCoup" id="A0A1S4FLW8">
    <property type="interactions" value="21"/>
</dbReference>
<evidence type="ECO:0000256" key="5">
    <source>
        <dbReference type="ARBA" id="ARBA00023125"/>
    </source>
</evidence>
<dbReference type="GO" id="GO:0030527">
    <property type="term" value="F:structural constituent of chromatin"/>
    <property type="evidence" value="ECO:0007669"/>
    <property type="project" value="InterPro"/>
</dbReference>
<reference evidence="10" key="2">
    <citation type="submission" date="2020-05" db="UniProtKB">
        <authorList>
            <consortium name="EnsemblMetazoa"/>
        </authorList>
    </citation>
    <scope>IDENTIFICATION</scope>
    <source>
        <strain evidence="10">LVP_AGWG</strain>
    </source>
</reference>
<dbReference type="OrthoDB" id="420022at2759"/>
<evidence type="ECO:0000256" key="6">
    <source>
        <dbReference type="ARBA" id="ARBA00023242"/>
    </source>
</evidence>
<evidence type="ECO:0000256" key="2">
    <source>
        <dbReference type="ARBA" id="ARBA00004286"/>
    </source>
</evidence>
<dbReference type="PANTHER" id="PTHR45810:SF17">
    <property type="entry name" value="HISTONE H3-LIKE CENTROMERIC PROTEIN A"/>
    <property type="match status" value="1"/>
</dbReference>
<dbReference type="CDD" id="cd22911">
    <property type="entry name" value="HFD_H3"/>
    <property type="match status" value="1"/>
</dbReference>
<evidence type="ECO:0000313" key="10">
    <source>
        <dbReference type="EnsemblMetazoa" id="AAEL009284-PA"/>
    </source>
</evidence>
<dbReference type="Pfam" id="PF00125">
    <property type="entry name" value="Histone"/>
    <property type="match status" value="1"/>
</dbReference>
<dbReference type="SUPFAM" id="SSF47113">
    <property type="entry name" value="Histone-fold"/>
    <property type="match status" value="1"/>
</dbReference>
<reference evidence="10 11" key="1">
    <citation type="submission" date="2017-06" db="EMBL/GenBank/DDBJ databases">
        <title>Aedes aegypti genome working group (AGWG) sequencing and assembly.</title>
        <authorList>
            <consortium name="Aedes aegypti Genome Working Group (AGWG)"/>
            <person name="Matthews B.J."/>
        </authorList>
    </citation>
    <scope>NUCLEOTIDE SEQUENCE [LARGE SCALE GENOMIC DNA]</scope>
    <source>
        <strain evidence="10 11">LVP_AGWG</strain>
    </source>
</reference>
<feature type="region of interest" description="Disordered" evidence="8">
    <location>
        <begin position="1"/>
        <end position="110"/>
    </location>
</feature>
<dbReference type="VEuPathDB" id="VectorBase:AAEL009284"/>
<keyword evidence="4" id="KW-0158">Chromosome</keyword>
<dbReference type="GO" id="GO:0000786">
    <property type="term" value="C:nucleosome"/>
    <property type="evidence" value="ECO:0007669"/>
    <property type="project" value="UniProtKB-KW"/>
</dbReference>
<feature type="compositionally biased region" description="Low complexity" evidence="8">
    <location>
        <begin position="27"/>
        <end position="62"/>
    </location>
</feature>
<dbReference type="InterPro" id="IPR000164">
    <property type="entry name" value="Histone_H3/CENP-A"/>
</dbReference>
<dbReference type="GO" id="GO:0005634">
    <property type="term" value="C:nucleus"/>
    <property type="evidence" value="ECO:0007669"/>
    <property type="project" value="UniProtKB-SubCell"/>
</dbReference>
<dbReference type="InParanoid" id="A0A1S4FLW8"/>
<organism evidence="10 11">
    <name type="scientific">Aedes aegypti</name>
    <name type="common">Yellowfever mosquito</name>
    <name type="synonym">Culex aegypti</name>
    <dbReference type="NCBI Taxonomy" id="7159"/>
    <lineage>
        <taxon>Eukaryota</taxon>
        <taxon>Metazoa</taxon>
        <taxon>Ecdysozoa</taxon>
        <taxon>Arthropoda</taxon>
        <taxon>Hexapoda</taxon>
        <taxon>Insecta</taxon>
        <taxon>Pterygota</taxon>
        <taxon>Neoptera</taxon>
        <taxon>Endopterygota</taxon>
        <taxon>Diptera</taxon>
        <taxon>Nematocera</taxon>
        <taxon>Culicoidea</taxon>
        <taxon>Culicidae</taxon>
        <taxon>Culicinae</taxon>
        <taxon>Aedini</taxon>
        <taxon>Aedes</taxon>
        <taxon>Stegomyia</taxon>
    </lineage>
</organism>
<dbReference type="Proteomes" id="UP000008820">
    <property type="component" value="Chromosome 2"/>
</dbReference>
<sequence>MPRRVRPPTRYPAGGKLQTLTTKGSKAKAVPEPPASKSKSKPSQASGAKSKAPSSPKQQKAAGPKRSEPSTSLPKQREVPSPVEPHPRRSRSESRLSSNSGDEDFQPSIRVRNASESRLYRSRQQIALQDIYRLQSTTQLLIPKLSFSRVIREVLMEYMYRDFRITTECLNALQEASEMYLVQVFEDSYRCCLHRNRVTLDVPDMKLALYLREKWRP</sequence>
<keyword evidence="11" id="KW-1185">Reference proteome</keyword>
<gene>
    <name evidence="10" type="primary">5571770</name>
</gene>
<evidence type="ECO:0000259" key="9">
    <source>
        <dbReference type="Pfam" id="PF00125"/>
    </source>
</evidence>
<accession>A0A1S4FLW8</accession>
<keyword evidence="7" id="KW-0544">Nucleosome core</keyword>
<evidence type="ECO:0000256" key="3">
    <source>
        <dbReference type="ARBA" id="ARBA00010343"/>
    </source>
</evidence>
<dbReference type="PANTHER" id="PTHR45810">
    <property type="entry name" value="HISTONE H3.2"/>
    <property type="match status" value="1"/>
</dbReference>
<dbReference type="AlphaFoldDB" id="A0A1S4FLW8"/>
<proteinExistence type="inferred from homology"/>
<keyword evidence="5" id="KW-0238">DNA-binding</keyword>
<dbReference type="SMART" id="SM00428">
    <property type="entry name" value="H3"/>
    <property type="match status" value="1"/>
</dbReference>
<name>A0A1S4FLW8_AEDAE</name>
<dbReference type="Gene3D" id="1.10.20.10">
    <property type="entry name" value="Histone, subunit A"/>
    <property type="match status" value="1"/>
</dbReference>
<dbReference type="InterPro" id="IPR009072">
    <property type="entry name" value="Histone-fold"/>
</dbReference>
<comment type="similarity">
    <text evidence="3">Belongs to the histone H3 family.</text>
</comment>